<evidence type="ECO:0000313" key="9">
    <source>
        <dbReference type="EMBL" id="SMX24218.1"/>
    </source>
</evidence>
<evidence type="ECO:0000256" key="7">
    <source>
        <dbReference type="RuleBase" id="RU003879"/>
    </source>
</evidence>
<feature type="transmembrane region" description="Helical" evidence="8">
    <location>
        <begin position="21"/>
        <end position="38"/>
    </location>
</feature>
<evidence type="ECO:0000256" key="1">
    <source>
        <dbReference type="ARBA" id="ARBA00004162"/>
    </source>
</evidence>
<comment type="similarity">
    <text evidence="2 7">Belongs to the ExbD/TolR family.</text>
</comment>
<evidence type="ECO:0000256" key="3">
    <source>
        <dbReference type="ARBA" id="ARBA00022475"/>
    </source>
</evidence>
<evidence type="ECO:0000256" key="8">
    <source>
        <dbReference type="SAM" id="Phobius"/>
    </source>
</evidence>
<dbReference type="AlphaFoldDB" id="A0A238J0I0"/>
<dbReference type="GO" id="GO:0022857">
    <property type="term" value="F:transmembrane transporter activity"/>
    <property type="evidence" value="ECO:0007669"/>
    <property type="project" value="InterPro"/>
</dbReference>
<organism evidence="9 10">
    <name type="scientific">Boseongicola aestuarii</name>
    <dbReference type="NCBI Taxonomy" id="1470561"/>
    <lineage>
        <taxon>Bacteria</taxon>
        <taxon>Pseudomonadati</taxon>
        <taxon>Pseudomonadota</taxon>
        <taxon>Alphaproteobacteria</taxon>
        <taxon>Rhodobacterales</taxon>
        <taxon>Paracoccaceae</taxon>
        <taxon>Boseongicola</taxon>
    </lineage>
</organism>
<accession>A0A238J0I0</accession>
<evidence type="ECO:0000256" key="5">
    <source>
        <dbReference type="ARBA" id="ARBA00022989"/>
    </source>
</evidence>
<dbReference type="InterPro" id="IPR003400">
    <property type="entry name" value="ExbD"/>
</dbReference>
<evidence type="ECO:0000313" key="10">
    <source>
        <dbReference type="Proteomes" id="UP000201838"/>
    </source>
</evidence>
<keyword evidence="4 7" id="KW-0812">Transmembrane</keyword>
<evidence type="ECO:0000256" key="6">
    <source>
        <dbReference type="ARBA" id="ARBA00023136"/>
    </source>
</evidence>
<evidence type="ECO:0000256" key="2">
    <source>
        <dbReference type="ARBA" id="ARBA00005811"/>
    </source>
</evidence>
<protein>
    <submittedName>
        <fullName evidence="9">Biopolymer transport protein ExbD/TolR</fullName>
    </submittedName>
</protein>
<comment type="subcellular location">
    <subcellularLocation>
        <location evidence="1">Cell membrane</location>
        <topology evidence="1">Single-pass membrane protein</topology>
    </subcellularLocation>
    <subcellularLocation>
        <location evidence="7">Cell membrane</location>
        <topology evidence="7">Single-pass type II membrane protein</topology>
    </subcellularLocation>
</comment>
<dbReference type="OrthoDB" id="8479787at2"/>
<proteinExistence type="inferred from homology"/>
<evidence type="ECO:0000256" key="4">
    <source>
        <dbReference type="ARBA" id="ARBA00022692"/>
    </source>
</evidence>
<dbReference type="Pfam" id="PF02472">
    <property type="entry name" value="ExbD"/>
    <property type="match status" value="1"/>
</dbReference>
<dbReference type="Proteomes" id="UP000201838">
    <property type="component" value="Unassembled WGS sequence"/>
</dbReference>
<dbReference type="GO" id="GO:0015031">
    <property type="term" value="P:protein transport"/>
    <property type="evidence" value="ECO:0007669"/>
    <property type="project" value="UniProtKB-KW"/>
</dbReference>
<dbReference type="GO" id="GO:0005886">
    <property type="term" value="C:plasma membrane"/>
    <property type="evidence" value="ECO:0007669"/>
    <property type="project" value="UniProtKB-SubCell"/>
</dbReference>
<keyword evidence="5 8" id="KW-1133">Transmembrane helix</keyword>
<name>A0A238J0I0_9RHOB</name>
<dbReference type="EMBL" id="FXXQ01000007">
    <property type="protein sequence ID" value="SMX24218.1"/>
    <property type="molecule type" value="Genomic_DNA"/>
</dbReference>
<keyword evidence="7" id="KW-0653">Protein transport</keyword>
<keyword evidence="10" id="KW-1185">Reference proteome</keyword>
<keyword evidence="6 8" id="KW-0472">Membrane</keyword>
<keyword evidence="3" id="KW-1003">Cell membrane</keyword>
<sequence length="123" mass="13420">MIRLSEPRHQRVENIVPMINVAFLLLIFFLMTAVIAPLDPVRIDPPEADGSAEAAGDVVLFVEREGTLWRDGQRRTSLGPLSGLSVELRVARDLDGAILARVLADAQQAGAITVQLVVARPRE</sequence>
<gene>
    <name evidence="9" type="ORF">BOA8489_02341</name>
</gene>
<keyword evidence="7" id="KW-0813">Transport</keyword>
<reference evidence="9 10" key="1">
    <citation type="submission" date="2017-05" db="EMBL/GenBank/DDBJ databases">
        <authorList>
            <person name="Song R."/>
            <person name="Chenine A.L."/>
            <person name="Ruprecht R.M."/>
        </authorList>
    </citation>
    <scope>NUCLEOTIDE SEQUENCE [LARGE SCALE GENOMIC DNA]</scope>
    <source>
        <strain evidence="9 10">CECT 8489</strain>
    </source>
</reference>